<keyword evidence="5" id="KW-1185">Reference proteome</keyword>
<keyword evidence="2" id="KW-0812">Transmembrane</keyword>
<protein>
    <recommendedName>
        <fullName evidence="3">N-acetyltransferase domain-containing protein</fullName>
    </recommendedName>
</protein>
<dbReference type="InterPro" id="IPR000182">
    <property type="entry name" value="GNAT_dom"/>
</dbReference>
<proteinExistence type="predicted"/>
<feature type="transmembrane region" description="Helical" evidence="2">
    <location>
        <begin position="177"/>
        <end position="199"/>
    </location>
</feature>
<evidence type="ECO:0000259" key="3">
    <source>
        <dbReference type="PROSITE" id="PS51186"/>
    </source>
</evidence>
<feature type="transmembrane region" description="Helical" evidence="2">
    <location>
        <begin position="149"/>
        <end position="171"/>
    </location>
</feature>
<feature type="compositionally biased region" description="Low complexity" evidence="1">
    <location>
        <begin position="77"/>
        <end position="95"/>
    </location>
</feature>
<dbReference type="GO" id="GO:0016747">
    <property type="term" value="F:acyltransferase activity, transferring groups other than amino-acyl groups"/>
    <property type="evidence" value="ECO:0007669"/>
    <property type="project" value="InterPro"/>
</dbReference>
<keyword evidence="2" id="KW-1133">Transmembrane helix</keyword>
<organism evidence="4 5">
    <name type="scientific">Ophiocordyceps sinensis</name>
    <dbReference type="NCBI Taxonomy" id="72228"/>
    <lineage>
        <taxon>Eukaryota</taxon>
        <taxon>Fungi</taxon>
        <taxon>Dikarya</taxon>
        <taxon>Ascomycota</taxon>
        <taxon>Pezizomycotina</taxon>
        <taxon>Sordariomycetes</taxon>
        <taxon>Hypocreomycetidae</taxon>
        <taxon>Hypocreales</taxon>
        <taxon>Ophiocordycipitaceae</taxon>
        <taxon>Ophiocordyceps</taxon>
    </lineage>
</organism>
<evidence type="ECO:0000256" key="2">
    <source>
        <dbReference type="SAM" id="Phobius"/>
    </source>
</evidence>
<gene>
    <name evidence="4" type="ORF">G6O67_000646</name>
</gene>
<accession>A0A8H4PZN3</accession>
<dbReference type="InterPro" id="IPR016181">
    <property type="entry name" value="Acyl_CoA_acyltransferase"/>
</dbReference>
<dbReference type="PROSITE" id="PS51186">
    <property type="entry name" value="GNAT"/>
    <property type="match status" value="1"/>
</dbReference>
<dbReference type="AlphaFoldDB" id="A0A8H4PZN3"/>
<name>A0A8H4PZN3_9HYPO</name>
<feature type="region of interest" description="Disordered" evidence="1">
    <location>
        <begin position="68"/>
        <end position="119"/>
    </location>
</feature>
<keyword evidence="2" id="KW-0472">Membrane</keyword>
<feature type="compositionally biased region" description="Polar residues" evidence="1">
    <location>
        <begin position="96"/>
        <end position="105"/>
    </location>
</feature>
<dbReference type="Proteomes" id="UP000557566">
    <property type="component" value="Unassembled WGS sequence"/>
</dbReference>
<dbReference type="EMBL" id="JAAVMX010000001">
    <property type="protein sequence ID" value="KAF4513368.1"/>
    <property type="molecule type" value="Genomic_DNA"/>
</dbReference>
<dbReference type="Gene3D" id="3.40.630.30">
    <property type="match status" value="1"/>
</dbReference>
<evidence type="ECO:0000313" key="5">
    <source>
        <dbReference type="Proteomes" id="UP000557566"/>
    </source>
</evidence>
<comment type="caution">
    <text evidence="4">The sequence shown here is derived from an EMBL/GenBank/DDBJ whole genome shotgun (WGS) entry which is preliminary data.</text>
</comment>
<feature type="domain" description="N-acetyltransferase" evidence="3">
    <location>
        <begin position="180"/>
        <end position="339"/>
    </location>
</feature>
<evidence type="ECO:0000256" key="1">
    <source>
        <dbReference type="SAM" id="MobiDB-lite"/>
    </source>
</evidence>
<dbReference type="SUPFAM" id="SSF55729">
    <property type="entry name" value="Acyl-CoA N-acyltransferases (Nat)"/>
    <property type="match status" value="1"/>
</dbReference>
<dbReference type="CDD" id="cd04301">
    <property type="entry name" value="NAT_SF"/>
    <property type="match status" value="1"/>
</dbReference>
<evidence type="ECO:0000313" key="4">
    <source>
        <dbReference type="EMBL" id="KAF4513368.1"/>
    </source>
</evidence>
<sequence length="353" mass="38098">MEPGVRQLDLSKCRRGFVSDRVGVVSGLRSSAAFFIFLRANLVLTPSALASNCNTPCLEPCCPHPYQPDHHHHHHQLPQSSPSCSSSSASEPTSPLGTITNSSPSPLTPTDDIPPLSLEPLSAPADRADGLRLVADSVAQMEHRAVRVLLFHPLCLALVTAAWTLACRFAYLSRGGSAALALVLSTAVTTAYLVAIRLATLGYVSLARAVDSSWLGPESHQVVMIGARRRGHLVGAILLHLEPNRCPPTSSPKRRGRNRSASLRGGKGVIRAWTTHTAHRGQGIGKHLLLAAVRMAKDRCGKDARVGFAKEHANSAVLLPRLFAAPFRRDEYRAARALEGAAAEWETTKKRKW</sequence>
<dbReference type="OrthoDB" id="5343688at2759"/>
<dbReference type="Pfam" id="PF00583">
    <property type="entry name" value="Acetyltransf_1"/>
    <property type="match status" value="1"/>
</dbReference>
<reference evidence="4 5" key="1">
    <citation type="journal article" date="2020" name="Genome Biol. Evol.">
        <title>A new high-quality draft genome assembly of the Chinese cordyceps Ophiocordyceps sinensis.</title>
        <authorList>
            <person name="Shu R."/>
            <person name="Zhang J."/>
            <person name="Meng Q."/>
            <person name="Zhang H."/>
            <person name="Zhou G."/>
            <person name="Li M."/>
            <person name="Wu P."/>
            <person name="Zhao Y."/>
            <person name="Chen C."/>
            <person name="Qin Q."/>
        </authorList>
    </citation>
    <scope>NUCLEOTIDE SEQUENCE [LARGE SCALE GENOMIC DNA]</scope>
    <source>
        <strain evidence="4 5">IOZ07</strain>
    </source>
</reference>